<proteinExistence type="predicted"/>
<dbReference type="Pfam" id="PF01575">
    <property type="entry name" value="MaoC_dehydratas"/>
    <property type="match status" value="1"/>
</dbReference>
<comment type="caution">
    <text evidence="2">The sequence shown here is derived from an EMBL/GenBank/DDBJ whole genome shotgun (WGS) entry which is preliminary data.</text>
</comment>
<accession>A0A154WEJ9</accession>
<feature type="domain" description="MaoC-like" evidence="1">
    <location>
        <begin position="8"/>
        <end position="115"/>
    </location>
</feature>
<dbReference type="Proteomes" id="UP000076400">
    <property type="component" value="Unassembled WGS sequence"/>
</dbReference>
<sequence>MSDFYVKPGDEVRFSKTVGESDVYLFAGITGDLSGNHVNEEFMRKSSYGKRIAHGALMVGFMSTASTMMIDLAGSTGGPETAVSLGYDKIRFLAPVFIGDTITVVYKIASVDAEKRRSASQIEITNQKGELVTVGSHILKWVANDAKAAE</sequence>
<evidence type="ECO:0000259" key="1">
    <source>
        <dbReference type="Pfam" id="PF01575"/>
    </source>
</evidence>
<gene>
    <name evidence="2" type="ORF">AUP43_17900</name>
</gene>
<dbReference type="PANTHER" id="PTHR43664:SF1">
    <property type="entry name" value="BETA-METHYLMALYL-COA DEHYDRATASE"/>
    <property type="match status" value="1"/>
</dbReference>
<dbReference type="AlphaFoldDB" id="A0A154WEJ9"/>
<name>A0A154WEJ9_9PROT</name>
<dbReference type="SUPFAM" id="SSF54637">
    <property type="entry name" value="Thioesterase/thiol ester dehydrase-isomerase"/>
    <property type="match status" value="1"/>
</dbReference>
<dbReference type="RefSeq" id="WP_067553513.1">
    <property type="nucleotide sequence ID" value="NZ_LPXN01000070.1"/>
</dbReference>
<reference evidence="2 3" key="1">
    <citation type="submission" date="2015-12" db="EMBL/GenBank/DDBJ databases">
        <title>Genome sequence of Oceanibaculum pacificum MCCC 1A02656.</title>
        <authorList>
            <person name="Lu L."/>
            <person name="Lai Q."/>
            <person name="Shao Z."/>
            <person name="Qian P."/>
        </authorList>
    </citation>
    <scope>NUCLEOTIDE SEQUENCE [LARGE SCALE GENOMIC DNA]</scope>
    <source>
        <strain evidence="2 3">MCCC 1A02656</strain>
    </source>
</reference>
<dbReference type="STRING" id="580166.AUP43_17900"/>
<dbReference type="PANTHER" id="PTHR43664">
    <property type="entry name" value="MONOAMINE OXIDASE-RELATED"/>
    <property type="match status" value="1"/>
</dbReference>
<dbReference type="InterPro" id="IPR029069">
    <property type="entry name" value="HotDog_dom_sf"/>
</dbReference>
<dbReference type="InterPro" id="IPR052342">
    <property type="entry name" value="MCH/BMMD"/>
</dbReference>
<dbReference type="OrthoDB" id="9796589at2"/>
<organism evidence="2 3">
    <name type="scientific">Oceanibaculum pacificum</name>
    <dbReference type="NCBI Taxonomy" id="580166"/>
    <lineage>
        <taxon>Bacteria</taxon>
        <taxon>Pseudomonadati</taxon>
        <taxon>Pseudomonadota</taxon>
        <taxon>Alphaproteobacteria</taxon>
        <taxon>Rhodospirillales</taxon>
        <taxon>Oceanibaculaceae</taxon>
        <taxon>Oceanibaculum</taxon>
    </lineage>
</organism>
<keyword evidence="3" id="KW-1185">Reference proteome</keyword>
<protein>
    <submittedName>
        <fullName evidence="2">Dehydratase</fullName>
    </submittedName>
</protein>
<evidence type="ECO:0000313" key="3">
    <source>
        <dbReference type="Proteomes" id="UP000076400"/>
    </source>
</evidence>
<dbReference type="EMBL" id="LPXN01000070">
    <property type="protein sequence ID" value="KZD11932.1"/>
    <property type="molecule type" value="Genomic_DNA"/>
</dbReference>
<dbReference type="Gene3D" id="3.10.129.10">
    <property type="entry name" value="Hotdog Thioesterase"/>
    <property type="match status" value="1"/>
</dbReference>
<evidence type="ECO:0000313" key="2">
    <source>
        <dbReference type="EMBL" id="KZD11932.1"/>
    </source>
</evidence>
<dbReference type="InterPro" id="IPR002539">
    <property type="entry name" value="MaoC-like_dom"/>
</dbReference>